<sequence length="185" mass="19157">MSDTSLSIGPARFIRMVAIGLAVTVGLILATGAAQGHGPGAVLGGLAHLKGHLHAPHLGLLASAPIQIQVHVAAVTTALAIGVVLMLGLKGTTVHRTLGWAWVIAMATAAISSLFIHRSNPGGYSFLHLFAGWTLIALPMGVFAARKHNVRLHGRTMTGLFVGGLLIAGAFAFLPGRLMWQMVLG</sequence>
<feature type="transmembrane region" description="Helical" evidence="1">
    <location>
        <begin position="68"/>
        <end position="87"/>
    </location>
</feature>
<feature type="transmembrane region" description="Helical" evidence="1">
    <location>
        <begin position="123"/>
        <end position="145"/>
    </location>
</feature>
<dbReference type="Pfam" id="PF10067">
    <property type="entry name" value="DUF2306"/>
    <property type="match status" value="1"/>
</dbReference>
<evidence type="ECO:0000313" key="2">
    <source>
        <dbReference type="EMBL" id="MDR6530702.1"/>
    </source>
</evidence>
<feature type="transmembrane region" description="Helical" evidence="1">
    <location>
        <begin position="12"/>
        <end position="34"/>
    </location>
</feature>
<keyword evidence="1" id="KW-1133">Transmembrane helix</keyword>
<protein>
    <submittedName>
        <fullName evidence="2">Membrane protein</fullName>
    </submittedName>
</protein>
<evidence type="ECO:0000256" key="1">
    <source>
        <dbReference type="SAM" id="Phobius"/>
    </source>
</evidence>
<keyword evidence="1" id="KW-0812">Transmembrane</keyword>
<comment type="caution">
    <text evidence="2">The sequence shown here is derived from an EMBL/GenBank/DDBJ whole genome shotgun (WGS) entry which is preliminary data.</text>
</comment>
<accession>A0ABU1MX02</accession>
<name>A0ABU1MX02_9CAUL</name>
<proteinExistence type="predicted"/>
<evidence type="ECO:0000313" key="3">
    <source>
        <dbReference type="Proteomes" id="UP001262754"/>
    </source>
</evidence>
<feature type="transmembrane region" description="Helical" evidence="1">
    <location>
        <begin position="157"/>
        <end position="180"/>
    </location>
</feature>
<gene>
    <name evidence="2" type="ORF">J2800_001441</name>
</gene>
<dbReference type="EMBL" id="JAVDRL010000004">
    <property type="protein sequence ID" value="MDR6530702.1"/>
    <property type="molecule type" value="Genomic_DNA"/>
</dbReference>
<organism evidence="2 3">
    <name type="scientific">Caulobacter rhizosphaerae</name>
    <dbReference type="NCBI Taxonomy" id="2010972"/>
    <lineage>
        <taxon>Bacteria</taxon>
        <taxon>Pseudomonadati</taxon>
        <taxon>Pseudomonadota</taxon>
        <taxon>Alphaproteobacteria</taxon>
        <taxon>Caulobacterales</taxon>
        <taxon>Caulobacteraceae</taxon>
        <taxon>Caulobacter</taxon>
    </lineage>
</organism>
<feature type="transmembrane region" description="Helical" evidence="1">
    <location>
        <begin position="99"/>
        <end position="117"/>
    </location>
</feature>
<keyword evidence="1" id="KW-0472">Membrane</keyword>
<keyword evidence="3" id="KW-1185">Reference proteome</keyword>
<reference evidence="2 3" key="1">
    <citation type="submission" date="2023-07" db="EMBL/GenBank/DDBJ databases">
        <title>Sorghum-associated microbial communities from plants grown in Nebraska, USA.</title>
        <authorList>
            <person name="Schachtman D."/>
        </authorList>
    </citation>
    <scope>NUCLEOTIDE SEQUENCE [LARGE SCALE GENOMIC DNA]</scope>
    <source>
        <strain evidence="2 3">DS2154</strain>
    </source>
</reference>
<dbReference type="Proteomes" id="UP001262754">
    <property type="component" value="Unassembled WGS sequence"/>
</dbReference>
<dbReference type="RefSeq" id="WP_310030334.1">
    <property type="nucleotide sequence ID" value="NZ_JAVDRL010000004.1"/>
</dbReference>
<dbReference type="InterPro" id="IPR018750">
    <property type="entry name" value="DUF2306_membrane"/>
</dbReference>